<dbReference type="EMBL" id="JAFBRM010000003">
    <property type="protein sequence ID" value="MBM1714961.1"/>
    <property type="molecule type" value="Genomic_DNA"/>
</dbReference>
<dbReference type="NCBIfam" id="NF005679">
    <property type="entry name" value="PRK07475.1"/>
    <property type="match status" value="1"/>
</dbReference>
<accession>A0AAE3B7W4</accession>
<organism evidence="1 2">
    <name type="scientific">Sulfitobacter geojensis</name>
    <dbReference type="NCBI Taxonomy" id="1342299"/>
    <lineage>
        <taxon>Bacteria</taxon>
        <taxon>Pseudomonadati</taxon>
        <taxon>Pseudomonadota</taxon>
        <taxon>Alphaproteobacteria</taxon>
        <taxon>Rhodobacterales</taxon>
        <taxon>Roseobacteraceae</taxon>
        <taxon>Sulfitobacter</taxon>
    </lineage>
</organism>
<keyword evidence="2" id="KW-1185">Reference proteome</keyword>
<protein>
    <submittedName>
        <fullName evidence="1">Aspartate/glutamate racemase family protein</fullName>
    </submittedName>
</protein>
<comment type="caution">
    <text evidence="1">The sequence shown here is derived from an EMBL/GenBank/DDBJ whole genome shotgun (WGS) entry which is preliminary data.</text>
</comment>
<name>A0AAE3B7W4_9RHOB</name>
<reference evidence="1 2" key="1">
    <citation type="submission" date="2021-01" db="EMBL/GenBank/DDBJ databases">
        <title>Diatom-associated Roseobacters Show Island Model of Population Structure.</title>
        <authorList>
            <person name="Qu L."/>
            <person name="Feng X."/>
            <person name="Chen Y."/>
            <person name="Li L."/>
            <person name="Wang X."/>
            <person name="Hu Z."/>
            <person name="Wang H."/>
            <person name="Luo H."/>
        </authorList>
    </citation>
    <scope>NUCLEOTIDE SEQUENCE [LARGE SCALE GENOMIC DNA]</scope>
    <source>
        <strain evidence="1 2">TR60-84</strain>
    </source>
</reference>
<proteinExistence type="predicted"/>
<sequence length="262" mass="27849">MFTNCHRYLLAAQFLTPRQVCVIVCHLRKGRSTLANTQAPLGILMLDTRFPRILGDVGNADTWPFPVLYGVVKGATPQAIVCDDIEPFVQDFIAVGRDLVAQGCNGIATTCGFLALIRPRLAAALGVPVAASALEQAGQIAPMLAPDQQLGILTISARSLTPAHLGAAGVPTGTPVQGMENSRFAAAILGNEPTLDVERARQEMVSAAQDLVAQNPAVGAIILECTNMVPYAPDIARATGRGVFSIYTYLRWFHAGLTPQVF</sequence>
<dbReference type="Proteomes" id="UP000732193">
    <property type="component" value="Unassembled WGS sequence"/>
</dbReference>
<gene>
    <name evidence="1" type="ORF">JQV55_15425</name>
</gene>
<evidence type="ECO:0000313" key="1">
    <source>
        <dbReference type="EMBL" id="MBM1714961.1"/>
    </source>
</evidence>
<evidence type="ECO:0000313" key="2">
    <source>
        <dbReference type="Proteomes" id="UP000732193"/>
    </source>
</evidence>
<dbReference type="AlphaFoldDB" id="A0AAE3B7W4"/>